<name>A0ABR3WMF9_9PEZI</name>
<proteinExistence type="inferred from homology"/>
<gene>
    <name evidence="18" type="ORF">VTK73DRAFT_5615</name>
</gene>
<comment type="caution">
    <text evidence="18">The sequence shown here is derived from an EMBL/GenBank/DDBJ whole genome shotgun (WGS) entry which is preliminary data.</text>
</comment>
<keyword evidence="8" id="KW-0186">Copper</keyword>
<evidence type="ECO:0000256" key="4">
    <source>
        <dbReference type="ARBA" id="ARBA00022723"/>
    </source>
</evidence>
<dbReference type="InterPro" id="IPR005103">
    <property type="entry name" value="AA9_LPMO"/>
</dbReference>
<evidence type="ECO:0000256" key="6">
    <source>
        <dbReference type="ARBA" id="ARBA00023001"/>
    </source>
</evidence>
<keyword evidence="9" id="KW-0503">Monooxygenase</keyword>
<feature type="chain" id="PRO_5046348967" description="lytic cellulose monooxygenase (C4-dehydrogenating)" evidence="16">
    <location>
        <begin position="23"/>
        <end position="326"/>
    </location>
</feature>
<protein>
    <recommendedName>
        <fullName evidence="15">lytic cellulose monooxygenase (C4-dehydrogenating)</fullName>
        <ecNumber evidence="15">1.14.99.56</ecNumber>
    </recommendedName>
</protein>
<keyword evidence="4" id="KW-0479">Metal-binding</keyword>
<keyword evidence="7" id="KW-0560">Oxidoreductase</keyword>
<reference evidence="18 19" key="1">
    <citation type="journal article" date="2024" name="Commun. Biol.">
        <title>Comparative genomic analysis of thermophilic fungi reveals convergent evolutionary adaptations and gene losses.</title>
        <authorList>
            <person name="Steindorff A.S."/>
            <person name="Aguilar-Pontes M.V."/>
            <person name="Robinson A.J."/>
            <person name="Andreopoulos B."/>
            <person name="LaButti K."/>
            <person name="Kuo A."/>
            <person name="Mondo S."/>
            <person name="Riley R."/>
            <person name="Otillar R."/>
            <person name="Haridas S."/>
            <person name="Lipzen A."/>
            <person name="Grimwood J."/>
            <person name="Schmutz J."/>
            <person name="Clum A."/>
            <person name="Reid I.D."/>
            <person name="Moisan M.C."/>
            <person name="Butler G."/>
            <person name="Nguyen T.T.M."/>
            <person name="Dewar K."/>
            <person name="Conant G."/>
            <person name="Drula E."/>
            <person name="Henrissat B."/>
            <person name="Hansel C."/>
            <person name="Singer S."/>
            <person name="Hutchinson M.I."/>
            <person name="de Vries R.P."/>
            <person name="Natvig D.O."/>
            <person name="Powell A.J."/>
            <person name="Tsang A."/>
            <person name="Grigoriev I.V."/>
        </authorList>
    </citation>
    <scope>NUCLEOTIDE SEQUENCE [LARGE SCALE GENOMIC DNA]</scope>
    <source>
        <strain evidence="18 19">ATCC 24622</strain>
    </source>
</reference>
<evidence type="ECO:0000256" key="14">
    <source>
        <dbReference type="ARBA" id="ARBA00045077"/>
    </source>
</evidence>
<dbReference type="EC" id="1.14.99.56" evidence="15"/>
<dbReference type="EMBL" id="JAZHXJ010000313">
    <property type="protein sequence ID" value="KAL1864835.1"/>
    <property type="molecule type" value="Genomic_DNA"/>
</dbReference>
<comment type="catalytic activity">
    <reaction evidence="14">
        <text>[(1-&gt;4)-beta-D-glucosyl]n+m + reduced acceptor + O2 = 4-dehydro-beta-D-glucosyl-[(1-&gt;4)-beta-D-glucosyl]n-1 + [(1-&gt;4)-beta-D-glucosyl]m + acceptor + H2O.</text>
        <dbReference type="EC" id="1.14.99.56"/>
    </reaction>
</comment>
<keyword evidence="6" id="KW-0136">Cellulose degradation</keyword>
<comment type="subcellular location">
    <subcellularLocation>
        <location evidence="2">Secreted</location>
    </subcellularLocation>
</comment>
<evidence type="ECO:0000256" key="2">
    <source>
        <dbReference type="ARBA" id="ARBA00004613"/>
    </source>
</evidence>
<comment type="similarity">
    <text evidence="13">Belongs to the polysaccharide monooxygenase AA9 family.</text>
</comment>
<keyword evidence="5 16" id="KW-0732">Signal</keyword>
<keyword evidence="3" id="KW-0964">Secreted</keyword>
<feature type="signal peptide" evidence="16">
    <location>
        <begin position="1"/>
        <end position="22"/>
    </location>
</feature>
<dbReference type="Pfam" id="PF03443">
    <property type="entry name" value="AA9"/>
    <property type="match status" value="1"/>
</dbReference>
<organism evidence="18 19">
    <name type="scientific">Phialemonium thermophilum</name>
    <dbReference type="NCBI Taxonomy" id="223376"/>
    <lineage>
        <taxon>Eukaryota</taxon>
        <taxon>Fungi</taxon>
        <taxon>Dikarya</taxon>
        <taxon>Ascomycota</taxon>
        <taxon>Pezizomycotina</taxon>
        <taxon>Sordariomycetes</taxon>
        <taxon>Sordariomycetidae</taxon>
        <taxon>Cephalothecales</taxon>
        <taxon>Cephalothecaceae</taxon>
        <taxon>Phialemonium</taxon>
    </lineage>
</organism>
<dbReference type="Proteomes" id="UP001586593">
    <property type="component" value="Unassembled WGS sequence"/>
</dbReference>
<evidence type="ECO:0000256" key="16">
    <source>
        <dbReference type="SAM" id="SignalP"/>
    </source>
</evidence>
<comment type="cofactor">
    <cofactor evidence="1">
        <name>Cu(2+)</name>
        <dbReference type="ChEBI" id="CHEBI:29036"/>
    </cofactor>
</comment>
<evidence type="ECO:0000256" key="15">
    <source>
        <dbReference type="ARBA" id="ARBA00047174"/>
    </source>
</evidence>
<evidence type="ECO:0000313" key="18">
    <source>
        <dbReference type="EMBL" id="KAL1864835.1"/>
    </source>
</evidence>
<feature type="domain" description="Auxiliary Activity family 9 catalytic" evidence="17">
    <location>
        <begin position="23"/>
        <end position="228"/>
    </location>
</feature>
<keyword evidence="11" id="KW-0119">Carbohydrate metabolism</keyword>
<evidence type="ECO:0000256" key="13">
    <source>
        <dbReference type="ARBA" id="ARBA00044502"/>
    </source>
</evidence>
<evidence type="ECO:0000256" key="5">
    <source>
        <dbReference type="ARBA" id="ARBA00022729"/>
    </source>
</evidence>
<dbReference type="CDD" id="cd21175">
    <property type="entry name" value="LPMO_AA9"/>
    <property type="match status" value="1"/>
</dbReference>
<accession>A0ABR3WMF9</accession>
<dbReference type="PANTHER" id="PTHR33353:SF36">
    <property type="entry name" value="ENDO-BETA-1,4-GLUCANASE D"/>
    <property type="match status" value="1"/>
</dbReference>
<evidence type="ECO:0000256" key="10">
    <source>
        <dbReference type="ARBA" id="ARBA00023157"/>
    </source>
</evidence>
<keyword evidence="12" id="KW-0624">Polysaccharide degradation</keyword>
<keyword evidence="10" id="KW-1015">Disulfide bond</keyword>
<keyword evidence="19" id="KW-1185">Reference proteome</keyword>
<evidence type="ECO:0000313" key="19">
    <source>
        <dbReference type="Proteomes" id="UP001586593"/>
    </source>
</evidence>
<evidence type="ECO:0000256" key="7">
    <source>
        <dbReference type="ARBA" id="ARBA00023002"/>
    </source>
</evidence>
<evidence type="ECO:0000256" key="12">
    <source>
        <dbReference type="ARBA" id="ARBA00023326"/>
    </source>
</evidence>
<evidence type="ECO:0000256" key="3">
    <source>
        <dbReference type="ARBA" id="ARBA00022525"/>
    </source>
</evidence>
<evidence type="ECO:0000256" key="8">
    <source>
        <dbReference type="ARBA" id="ARBA00023008"/>
    </source>
</evidence>
<evidence type="ECO:0000256" key="11">
    <source>
        <dbReference type="ARBA" id="ARBA00023277"/>
    </source>
</evidence>
<dbReference type="PANTHER" id="PTHR33353">
    <property type="entry name" value="PUTATIVE (AFU_ORTHOLOGUE AFUA_1G12560)-RELATED"/>
    <property type="match status" value="1"/>
</dbReference>
<evidence type="ECO:0000256" key="9">
    <source>
        <dbReference type="ARBA" id="ARBA00023033"/>
    </source>
</evidence>
<dbReference type="InterPro" id="IPR049892">
    <property type="entry name" value="AA9"/>
</dbReference>
<evidence type="ECO:0000259" key="17">
    <source>
        <dbReference type="Pfam" id="PF03443"/>
    </source>
</evidence>
<sequence>MASLSLLLVVVGVLLSAVRVDAHGIATAMVVFPTGTFYKGYNPSYQYEHPPPTVVGWSTPNDLQYVIVYGKQTDKYRATPAGAEAPVNAGDVVEIQWTPWPASHKGPVLDYLANCNGPCETVDKTKLNFFKIDEVGLVDPAADVWGATQLMNNNNSWLVRIPTTIAPGNYVLRHEIIALHAAGQPNGAQNYPFCLSIAVSSNGTDNPSGVPGTKLYKADDPGIHFDLFGPRSGGYQIPGPTLYSGALSVVQSKGGPIKATASGIASLVEAPKLTAVALQQADSATGQACDCHSSEVAEEGRDTSAVGQPAQSFMDSYPIVWKRVTL</sequence>
<evidence type="ECO:0000256" key="1">
    <source>
        <dbReference type="ARBA" id="ARBA00001973"/>
    </source>
</evidence>
<dbReference type="Gene3D" id="2.70.50.70">
    <property type="match status" value="1"/>
</dbReference>